<feature type="domain" description="DUF2293" evidence="2">
    <location>
        <begin position="191"/>
        <end position="273"/>
    </location>
</feature>
<reference evidence="3 4" key="1">
    <citation type="submission" date="2015-01" db="EMBL/GenBank/DDBJ databases">
        <title>The Genome Sequence of Exophiala sideris CBS121828.</title>
        <authorList>
            <consortium name="The Broad Institute Genomics Platform"/>
            <person name="Cuomo C."/>
            <person name="de Hoog S."/>
            <person name="Gorbushina A."/>
            <person name="Stielow B."/>
            <person name="Teixiera M."/>
            <person name="Abouelleil A."/>
            <person name="Chapman S.B."/>
            <person name="Priest M."/>
            <person name="Young S.K."/>
            <person name="Wortman J."/>
            <person name="Nusbaum C."/>
            <person name="Birren B."/>
        </authorList>
    </citation>
    <scope>NUCLEOTIDE SEQUENCE [LARGE SCALE GENOMIC DNA]</scope>
    <source>
        <strain evidence="3 4">CBS 121828</strain>
    </source>
</reference>
<evidence type="ECO:0000259" key="2">
    <source>
        <dbReference type="Pfam" id="PF10056"/>
    </source>
</evidence>
<organism evidence="3 4">
    <name type="scientific">Exophiala sideris</name>
    <dbReference type="NCBI Taxonomy" id="1016849"/>
    <lineage>
        <taxon>Eukaryota</taxon>
        <taxon>Fungi</taxon>
        <taxon>Dikarya</taxon>
        <taxon>Ascomycota</taxon>
        <taxon>Pezizomycotina</taxon>
        <taxon>Eurotiomycetes</taxon>
        <taxon>Chaetothyriomycetidae</taxon>
        <taxon>Chaetothyriales</taxon>
        <taxon>Herpotrichiellaceae</taxon>
        <taxon>Exophiala</taxon>
    </lineage>
</organism>
<feature type="region of interest" description="Disordered" evidence="1">
    <location>
        <begin position="693"/>
        <end position="716"/>
    </location>
</feature>
<dbReference type="OrthoDB" id="5288828at2759"/>
<dbReference type="Pfam" id="PF10056">
    <property type="entry name" value="DUF2293"/>
    <property type="match status" value="1"/>
</dbReference>
<feature type="compositionally biased region" description="Basic residues" evidence="1">
    <location>
        <begin position="1"/>
        <end position="11"/>
    </location>
</feature>
<proteinExistence type="predicted"/>
<dbReference type="InterPro" id="IPR018744">
    <property type="entry name" value="DUF2293"/>
</dbReference>
<evidence type="ECO:0000256" key="1">
    <source>
        <dbReference type="SAM" id="MobiDB-lite"/>
    </source>
</evidence>
<feature type="compositionally biased region" description="Basic and acidic residues" evidence="1">
    <location>
        <begin position="579"/>
        <end position="588"/>
    </location>
</feature>
<evidence type="ECO:0000313" key="3">
    <source>
        <dbReference type="EMBL" id="KIV78887.1"/>
    </source>
</evidence>
<name>A0A0D1Y7P0_9EURO</name>
<sequence>MARVKQKARKPPGKETSTRAAQVAKDRNKHKVVVETTSKDEKKLRSVVRRPKKHIPRGTTYLNGQITFRADPPPGYTFIPAGNPELTAALKEFARREDQKIFAVTTTPHAARHELSREVHRIGFHFPTSVVARVCAHYGIRLTSGGKVIDESKEDKEDRLFAQVYQNQNGQRPPKEEKDQVTINTEAKQTIKDLFPKIPDNDLFQIIKTAFQLGDNKVGTAEEIPLVRRAQLSVVAHIRHCYTKYDKLLRQLPYNDARHAVEKETLARLIEWRGDDDAVDEKAQRAADDLLREVIVISDEEECESDDENAEQIAQDNVRIEELPSNAYDDGAARVALPYRDRRGEMISQGHQIQSTGVRRYKPSDDMIAHRDRSRYAVWDQARRDYRSGANPPPATVLERVYEPIDVPTSRVLIPFDPPSLSSTQVVHSQPPMPAMSRIDYEPHYIHQPSPRTYIRDANGVLYERIDTRSYDSLPELVQRPLDRVPPSMMPPEPLRVRTRPSSPQVPSYEARRQGGEFDVGNGTIVQSIEGPDGAYLSSTSRQNPFQGQPVHRDTNVVHEPTRTYRDVPVVDLTNSDDQSSRKRRLEEVSGLPEYRSARRGSPGRHYERSYVPLSQPSSAYGSPRVVQYGEQGPSPRLRPAAPIVDTRRYVEHRPVHEAHDASNTSTAMRAQMDGAYDMRDPTRMQPRHVSHVQASRGLPGPDTNMSRHAPENRPATALSRVYEPLPDSRGYDDRMTLDQPGTAREQYVQYLPQDPHTRHVYAAHPVAHESLPGALHPRAYDYHDAPATNVRPYAHVAR</sequence>
<feature type="compositionally biased region" description="Basic and acidic residues" evidence="1">
    <location>
        <begin position="551"/>
        <end position="566"/>
    </location>
</feature>
<evidence type="ECO:0000313" key="4">
    <source>
        <dbReference type="Proteomes" id="UP000053599"/>
    </source>
</evidence>
<dbReference type="EMBL" id="KN846953">
    <property type="protein sequence ID" value="KIV78887.1"/>
    <property type="molecule type" value="Genomic_DNA"/>
</dbReference>
<dbReference type="STRING" id="1016849.A0A0D1Y7P0"/>
<feature type="region of interest" description="Disordered" evidence="1">
    <location>
        <begin position="533"/>
        <end position="623"/>
    </location>
</feature>
<dbReference type="PANTHER" id="PTHR38113">
    <property type="match status" value="1"/>
</dbReference>
<gene>
    <name evidence="3" type="ORF">PV11_06492</name>
</gene>
<protein>
    <recommendedName>
        <fullName evidence="2">DUF2293 domain-containing protein</fullName>
    </recommendedName>
</protein>
<dbReference type="Proteomes" id="UP000053599">
    <property type="component" value="Unassembled WGS sequence"/>
</dbReference>
<feature type="compositionally biased region" description="Polar residues" evidence="1">
    <location>
        <begin position="537"/>
        <end position="547"/>
    </location>
</feature>
<feature type="region of interest" description="Disordered" evidence="1">
    <location>
        <begin position="482"/>
        <end position="520"/>
    </location>
</feature>
<dbReference type="AlphaFoldDB" id="A0A0D1Y7P0"/>
<feature type="region of interest" description="Disordered" evidence="1">
    <location>
        <begin position="1"/>
        <end position="40"/>
    </location>
</feature>
<accession>A0A0D1Y7P0</accession>
<dbReference type="PANTHER" id="PTHR38113:SF1">
    <property type="entry name" value="DUF2293 DOMAIN-CONTAINING PROTEIN"/>
    <property type="match status" value="1"/>
</dbReference>